<proteinExistence type="predicted"/>
<sequence>MIGLISSLRIIRRRENAKVWVAAINGIDPLQPLAGRRTDSRTE</sequence>
<evidence type="ECO:0000313" key="2">
    <source>
        <dbReference type="Proteomes" id="UP000214720"/>
    </source>
</evidence>
<dbReference type="AlphaFoldDB" id="A0A226XAI4"/>
<comment type="caution">
    <text evidence="1">The sequence shown here is derived from an EMBL/GenBank/DDBJ whole genome shotgun (WGS) entry which is preliminary data.</text>
</comment>
<organism evidence="1 2">
    <name type="scientific">Caballeronia sordidicola</name>
    <name type="common">Burkholderia sordidicola</name>
    <dbReference type="NCBI Taxonomy" id="196367"/>
    <lineage>
        <taxon>Bacteria</taxon>
        <taxon>Pseudomonadati</taxon>
        <taxon>Pseudomonadota</taxon>
        <taxon>Betaproteobacteria</taxon>
        <taxon>Burkholderiales</taxon>
        <taxon>Burkholderiaceae</taxon>
        <taxon>Caballeronia</taxon>
    </lineage>
</organism>
<gene>
    <name evidence="1" type="ORF">BSU04_01320</name>
</gene>
<protein>
    <submittedName>
        <fullName evidence="1">Uncharacterized protein</fullName>
    </submittedName>
</protein>
<reference evidence="2" key="1">
    <citation type="submission" date="2017-01" db="EMBL/GenBank/DDBJ databases">
        <title>Genome Analysis of Deinococcus marmoris KOPRI26562.</title>
        <authorList>
            <person name="Kim J.H."/>
            <person name="Oh H.-M."/>
        </authorList>
    </citation>
    <scope>NUCLEOTIDE SEQUENCE [LARGE SCALE GENOMIC DNA]</scope>
    <source>
        <strain evidence="2">PAMC 26633</strain>
    </source>
</reference>
<dbReference type="EMBL" id="MTHB01000013">
    <property type="protein sequence ID" value="OXC80512.1"/>
    <property type="molecule type" value="Genomic_DNA"/>
</dbReference>
<accession>A0A226XAI4</accession>
<evidence type="ECO:0000313" key="1">
    <source>
        <dbReference type="EMBL" id="OXC80512.1"/>
    </source>
</evidence>
<dbReference type="Proteomes" id="UP000214720">
    <property type="component" value="Unassembled WGS sequence"/>
</dbReference>
<name>A0A226XAI4_CABSO</name>